<feature type="transmembrane region" description="Helical" evidence="1">
    <location>
        <begin position="12"/>
        <end position="34"/>
    </location>
</feature>
<dbReference type="InParanoid" id="A0A1E7FDN5"/>
<evidence type="ECO:0008006" key="4">
    <source>
        <dbReference type="Google" id="ProtNLM"/>
    </source>
</evidence>
<protein>
    <recommendedName>
        <fullName evidence="4">Superoxide dismutase copper/zinc binding domain-containing protein</fullName>
    </recommendedName>
</protein>
<organism evidence="2 3">
    <name type="scientific">Fragilariopsis cylindrus CCMP1102</name>
    <dbReference type="NCBI Taxonomy" id="635003"/>
    <lineage>
        <taxon>Eukaryota</taxon>
        <taxon>Sar</taxon>
        <taxon>Stramenopiles</taxon>
        <taxon>Ochrophyta</taxon>
        <taxon>Bacillariophyta</taxon>
        <taxon>Bacillariophyceae</taxon>
        <taxon>Bacillariophycidae</taxon>
        <taxon>Bacillariales</taxon>
        <taxon>Bacillariaceae</taxon>
        <taxon>Fragilariopsis</taxon>
    </lineage>
</organism>
<keyword evidence="1" id="KW-0812">Transmembrane</keyword>
<dbReference type="KEGG" id="fcy:FRACYDRAFT_240618"/>
<reference evidence="2 3" key="1">
    <citation type="submission" date="2016-09" db="EMBL/GenBank/DDBJ databases">
        <title>Extensive genetic diversity and differential bi-allelic expression allows diatom success in the polar Southern Ocean.</title>
        <authorList>
            <consortium name="DOE Joint Genome Institute"/>
            <person name="Mock T."/>
            <person name="Otillar R.P."/>
            <person name="Strauss J."/>
            <person name="Dupont C."/>
            <person name="Frickenhaus S."/>
            <person name="Maumus F."/>
            <person name="Mcmullan M."/>
            <person name="Sanges R."/>
            <person name="Schmutz J."/>
            <person name="Toseland A."/>
            <person name="Valas R."/>
            <person name="Veluchamy A."/>
            <person name="Ward B.J."/>
            <person name="Allen A."/>
            <person name="Barry K."/>
            <person name="Falciatore A."/>
            <person name="Ferrante M."/>
            <person name="Fortunato A.E."/>
            <person name="Gloeckner G."/>
            <person name="Gruber A."/>
            <person name="Hipkin R."/>
            <person name="Janech M."/>
            <person name="Kroth P."/>
            <person name="Leese F."/>
            <person name="Lindquist E."/>
            <person name="Lyon B.R."/>
            <person name="Martin J."/>
            <person name="Mayer C."/>
            <person name="Parker M."/>
            <person name="Quesneville H."/>
            <person name="Raymond J."/>
            <person name="Uhlig C."/>
            <person name="Valentin K.U."/>
            <person name="Worden A.Z."/>
            <person name="Armbrust E.V."/>
            <person name="Bowler C."/>
            <person name="Green B."/>
            <person name="Moulton V."/>
            <person name="Van Oosterhout C."/>
            <person name="Grigoriev I."/>
        </authorList>
    </citation>
    <scope>NUCLEOTIDE SEQUENCE [LARGE SCALE GENOMIC DNA]</scope>
    <source>
        <strain evidence="2 3">CCMP1102</strain>
    </source>
</reference>
<dbReference type="OrthoDB" id="46161at2759"/>
<evidence type="ECO:0000313" key="3">
    <source>
        <dbReference type="Proteomes" id="UP000095751"/>
    </source>
</evidence>
<evidence type="ECO:0000313" key="2">
    <source>
        <dbReference type="EMBL" id="OEU15923.1"/>
    </source>
</evidence>
<keyword evidence="1" id="KW-0472">Membrane</keyword>
<keyword evidence="3" id="KW-1185">Reference proteome</keyword>
<sequence>MMIVTKIGSTSSTTMAFCRVISTVITIAAVFLMMNGGNGDSNLFFVQGSDITAPASNAAATDGRKTATLTSTVRRRRVPVELVDQEIDGVDADIGNQNNNRYRELDASDLDLDFRLLLSSPMSMDIEMKQVFFTAKTTPLAGGDESTVESETTLFIPQWKGLSEMATPNDVVCFVGSADNLEKDIDSVHGGGDGTQCSAANGCGVHVHTGTSCENADTQGGHWYNTEALSEDPWAIIGYLSTNSDGYGQYASCVRTGYDVMSNPSLLEGQVFIIHGEDGSRVSCGSIVKASSSSKPSAVRILTTDTLPIPDNGSSGTGFVNVFSGISDSVIDGVCYMGWATGLEPDVVSFLVDGNSSSDQCTEKNGCGSHMHEGPGCESKDAQGSHYYDRETIATDPWARESYYTTDNSGTAALIGCVITGDGASDYKSNAFILHDTAGDRMLCGLLE</sequence>
<accession>A0A1E7FDN5</accession>
<gene>
    <name evidence="2" type="ORF">FRACYDRAFT_240618</name>
</gene>
<dbReference type="AlphaFoldDB" id="A0A1E7FDN5"/>
<proteinExistence type="predicted"/>
<dbReference type="EMBL" id="KV784359">
    <property type="protein sequence ID" value="OEU15923.1"/>
    <property type="molecule type" value="Genomic_DNA"/>
</dbReference>
<name>A0A1E7FDN5_9STRA</name>
<keyword evidence="1" id="KW-1133">Transmembrane helix</keyword>
<dbReference type="Proteomes" id="UP000095751">
    <property type="component" value="Unassembled WGS sequence"/>
</dbReference>
<evidence type="ECO:0000256" key="1">
    <source>
        <dbReference type="SAM" id="Phobius"/>
    </source>
</evidence>